<reference evidence="2" key="1">
    <citation type="submission" date="2005-08" db="EMBL/GenBank/DDBJ databases">
        <title>Complete sequence of Pelodictyon luteolum DSM 273.</title>
        <authorList>
            <consortium name="US DOE Joint Genome Institute"/>
            <person name="Copeland A."/>
            <person name="Lucas S."/>
            <person name="Lapidus A."/>
            <person name="Barry K."/>
            <person name="Detter J.C."/>
            <person name="Glavina T."/>
            <person name="Hammon N."/>
            <person name="Israni S."/>
            <person name="Pitluck S."/>
            <person name="Bryant D."/>
            <person name="Schmutz J."/>
            <person name="Larimer F."/>
            <person name="Land M."/>
            <person name="Kyrpides N."/>
            <person name="Ivanova N."/>
            <person name="Richardson P."/>
        </authorList>
    </citation>
    <scope>NUCLEOTIDE SEQUENCE [LARGE SCALE GENOMIC DNA]</scope>
    <source>
        <strain evidence="2">DSM 273 / BCRC 81028 / 2530</strain>
    </source>
</reference>
<organism evidence="1 2">
    <name type="scientific">Chlorobium luteolum (strain DSM 273 / BCRC 81028 / 2530)</name>
    <name type="common">Pelodictyon luteolum</name>
    <dbReference type="NCBI Taxonomy" id="319225"/>
    <lineage>
        <taxon>Bacteria</taxon>
        <taxon>Pseudomonadati</taxon>
        <taxon>Chlorobiota</taxon>
        <taxon>Chlorobiia</taxon>
        <taxon>Chlorobiales</taxon>
        <taxon>Chlorobiaceae</taxon>
        <taxon>Chlorobium/Pelodictyon group</taxon>
        <taxon>Pelodictyon</taxon>
    </lineage>
</organism>
<dbReference type="Proteomes" id="UP000002709">
    <property type="component" value="Chromosome"/>
</dbReference>
<sequence length="109" mass="12008">MVMLALRSMMHSLQCDDNCQYAKPGSGLFPRFPHQRQPANTADAKPPHIPYGHGFLAWLRPVVNVFAVAGIAASIPECNDCCNDCFSSAIFTAAGMQREREREPSIAAW</sequence>
<evidence type="ECO:0000313" key="2">
    <source>
        <dbReference type="Proteomes" id="UP000002709"/>
    </source>
</evidence>
<gene>
    <name evidence="1" type="ordered locus">Plut_0900</name>
</gene>
<accession>Q3B4G9</accession>
<proteinExistence type="predicted"/>
<dbReference type="STRING" id="319225.Plut_0900"/>
<dbReference type="AlphaFoldDB" id="Q3B4G9"/>
<keyword evidence="2" id="KW-1185">Reference proteome</keyword>
<dbReference type="KEGG" id="plt:Plut_0900"/>
<evidence type="ECO:0000313" key="1">
    <source>
        <dbReference type="EMBL" id="ABB23762.1"/>
    </source>
</evidence>
<dbReference type="EMBL" id="CP000096">
    <property type="protein sequence ID" value="ABB23762.1"/>
    <property type="molecule type" value="Genomic_DNA"/>
</dbReference>
<protein>
    <submittedName>
        <fullName evidence="1">Uncharacterized protein</fullName>
    </submittedName>
</protein>
<dbReference type="HOGENOM" id="CLU_2181387_0_0_10"/>
<name>Q3B4G9_CHLL3</name>